<feature type="signal peptide" evidence="1">
    <location>
        <begin position="1"/>
        <end position="25"/>
    </location>
</feature>
<gene>
    <name evidence="2" type="ORF">IW254_001292</name>
</gene>
<accession>A0A931GRT5</accession>
<organism evidence="2 3">
    <name type="scientific">Corynebacterium aquatimens</name>
    <dbReference type="NCBI Taxonomy" id="1190508"/>
    <lineage>
        <taxon>Bacteria</taxon>
        <taxon>Bacillati</taxon>
        <taxon>Actinomycetota</taxon>
        <taxon>Actinomycetes</taxon>
        <taxon>Mycobacteriales</taxon>
        <taxon>Corynebacteriaceae</taxon>
        <taxon>Corynebacterium</taxon>
    </lineage>
</organism>
<dbReference type="RefSeq" id="WP_196824731.1">
    <property type="nucleotide sequence ID" value="NZ_CP046980.1"/>
</dbReference>
<proteinExistence type="predicted"/>
<evidence type="ECO:0000313" key="3">
    <source>
        <dbReference type="Proteomes" id="UP000658613"/>
    </source>
</evidence>
<keyword evidence="1" id="KW-0732">Signal</keyword>
<feature type="chain" id="PRO_5039623041" description="Lipoprotein LpqE" evidence="1">
    <location>
        <begin position="26"/>
        <end position="187"/>
    </location>
</feature>
<reference evidence="2" key="1">
    <citation type="submission" date="2020-11" db="EMBL/GenBank/DDBJ databases">
        <title>Sequencing the genomes of 1000 actinobacteria strains.</title>
        <authorList>
            <person name="Klenk H.-P."/>
        </authorList>
    </citation>
    <scope>NUCLEOTIDE SEQUENCE</scope>
    <source>
        <strain evidence="2">DSM 45632</strain>
    </source>
</reference>
<keyword evidence="3" id="KW-1185">Reference proteome</keyword>
<dbReference type="Proteomes" id="UP000658613">
    <property type="component" value="Unassembled WGS sequence"/>
</dbReference>
<comment type="caution">
    <text evidence="2">The sequence shown here is derived from an EMBL/GenBank/DDBJ whole genome shotgun (WGS) entry which is preliminary data.</text>
</comment>
<name>A0A931GRT5_9CORY</name>
<dbReference type="PROSITE" id="PS51257">
    <property type="entry name" value="PROKAR_LIPOPROTEIN"/>
    <property type="match status" value="1"/>
</dbReference>
<evidence type="ECO:0008006" key="4">
    <source>
        <dbReference type="Google" id="ProtNLM"/>
    </source>
</evidence>
<dbReference type="AlphaFoldDB" id="A0A931GRT5"/>
<evidence type="ECO:0000256" key="1">
    <source>
        <dbReference type="SAM" id="SignalP"/>
    </source>
</evidence>
<protein>
    <recommendedName>
        <fullName evidence="4">Lipoprotein LpqE</fullName>
    </recommendedName>
</protein>
<evidence type="ECO:0000313" key="2">
    <source>
        <dbReference type="EMBL" id="MBG6122323.1"/>
    </source>
</evidence>
<sequence length="187" mass="19267">MKSYTSLARRGAIVSVAAASALALAACSAGQITQTSSQVAAVDGASGESENNAVTVQDVTLILDENGQAAVKFVASNQDYSMKEHTLSSITVNGQNATVESAEPIKYNCTLVGDSAAGLEAMPHAEDDCIQYVETSIPNQNFAYGGNVNIAFTFDTGTIELPATVSAPILASGHSTRDESAHAGQNH</sequence>
<dbReference type="EMBL" id="JADOUE010000001">
    <property type="protein sequence ID" value="MBG6122323.1"/>
    <property type="molecule type" value="Genomic_DNA"/>
</dbReference>